<evidence type="ECO:0000313" key="4">
    <source>
        <dbReference type="EMBL" id="SDM65879.1"/>
    </source>
</evidence>
<dbReference type="Pfam" id="PF16344">
    <property type="entry name" value="FecR_C"/>
    <property type="match status" value="1"/>
</dbReference>
<feature type="transmembrane region" description="Helical" evidence="1">
    <location>
        <begin position="88"/>
        <end position="107"/>
    </location>
</feature>
<organism evidence="4 5">
    <name type="scientific">Pedobacter steynii</name>
    <dbReference type="NCBI Taxonomy" id="430522"/>
    <lineage>
        <taxon>Bacteria</taxon>
        <taxon>Pseudomonadati</taxon>
        <taxon>Bacteroidota</taxon>
        <taxon>Sphingobacteriia</taxon>
        <taxon>Sphingobacteriales</taxon>
        <taxon>Sphingobacteriaceae</taxon>
        <taxon>Pedobacter</taxon>
    </lineage>
</organism>
<evidence type="ECO:0000259" key="2">
    <source>
        <dbReference type="Pfam" id="PF04773"/>
    </source>
</evidence>
<feature type="domain" description="FecR protein" evidence="2">
    <location>
        <begin position="172"/>
        <end position="264"/>
    </location>
</feature>
<accession>A0A1G9V183</accession>
<evidence type="ECO:0000313" key="5">
    <source>
        <dbReference type="Proteomes" id="UP000183200"/>
    </source>
</evidence>
<gene>
    <name evidence="4" type="ORF">SAMN05421820_104352</name>
</gene>
<feature type="domain" description="Protein FecR C-terminal" evidence="3">
    <location>
        <begin position="306"/>
        <end position="373"/>
    </location>
</feature>
<keyword evidence="1" id="KW-0812">Transmembrane</keyword>
<sequence length="375" mass="41898">MEYNKEYIQGLLFEKITGTISEEDNFIAEQAIEQDAGLREFWETLLVKMKSAKGSSFLSGLDADAAWSKTGPRFNEMSDSFFYRNRRMLYGAAAVLILALPFVWYFSSTTDTTFVVPEQISKQVHLKIENGTAVDLSSDRIVTVGQTHFNANQKELSYTSGDAGPKEWATLVVPAAKDYRISLSDGTQVWLNAASSLRFPVQFGPQQAREVYLSGEAYFEVAKNPEQEFIVHTNGPDIHVHGTSFNVNAYEQGRFAAALVAGSVSATTKHQSIKLKPGQEAILERGNLQTRPFDVQNVLSWRNGTYFFHKQPLSEIATVLSRWFDVKIAWKTPEVAEQTFTGEIDKKLPIEVVIANLQLSSGIKAELKNGTLTFQ</sequence>
<dbReference type="PANTHER" id="PTHR30273:SF2">
    <property type="entry name" value="PROTEIN FECR"/>
    <property type="match status" value="1"/>
</dbReference>
<dbReference type="Gene3D" id="2.60.120.1440">
    <property type="match status" value="1"/>
</dbReference>
<dbReference type="OrthoDB" id="1099963at2"/>
<dbReference type="EMBL" id="FNGY01000004">
    <property type="protein sequence ID" value="SDM65879.1"/>
    <property type="molecule type" value="Genomic_DNA"/>
</dbReference>
<dbReference type="Gene3D" id="3.55.50.30">
    <property type="match status" value="1"/>
</dbReference>
<dbReference type="AlphaFoldDB" id="A0A1G9V183"/>
<dbReference type="PANTHER" id="PTHR30273">
    <property type="entry name" value="PERIPLASMIC SIGNAL SENSOR AND SIGMA FACTOR ACTIVATOR FECR-RELATED"/>
    <property type="match status" value="1"/>
</dbReference>
<keyword evidence="1" id="KW-0472">Membrane</keyword>
<evidence type="ECO:0000256" key="1">
    <source>
        <dbReference type="SAM" id="Phobius"/>
    </source>
</evidence>
<reference evidence="5" key="1">
    <citation type="submission" date="2016-10" db="EMBL/GenBank/DDBJ databases">
        <authorList>
            <person name="Varghese N."/>
            <person name="Submissions S."/>
        </authorList>
    </citation>
    <scope>NUCLEOTIDE SEQUENCE [LARGE SCALE GENOMIC DNA]</scope>
    <source>
        <strain evidence="5">DSM 19110</strain>
    </source>
</reference>
<dbReference type="InterPro" id="IPR012373">
    <property type="entry name" value="Ferrdict_sens_TM"/>
</dbReference>
<dbReference type="InterPro" id="IPR006860">
    <property type="entry name" value="FecR"/>
</dbReference>
<dbReference type="RefSeq" id="WP_074607688.1">
    <property type="nucleotide sequence ID" value="NZ_FNGY01000004.1"/>
</dbReference>
<dbReference type="Proteomes" id="UP000183200">
    <property type="component" value="Unassembled WGS sequence"/>
</dbReference>
<evidence type="ECO:0000259" key="3">
    <source>
        <dbReference type="Pfam" id="PF16344"/>
    </source>
</evidence>
<keyword evidence="5" id="KW-1185">Reference proteome</keyword>
<dbReference type="InterPro" id="IPR032508">
    <property type="entry name" value="FecR_C"/>
</dbReference>
<protein>
    <submittedName>
        <fullName evidence="4">FecR protein</fullName>
    </submittedName>
</protein>
<proteinExistence type="predicted"/>
<dbReference type="Pfam" id="PF04773">
    <property type="entry name" value="FecR"/>
    <property type="match status" value="1"/>
</dbReference>
<keyword evidence="1" id="KW-1133">Transmembrane helix</keyword>
<name>A0A1G9V183_9SPHI</name>
<dbReference type="GO" id="GO:0016989">
    <property type="term" value="F:sigma factor antagonist activity"/>
    <property type="evidence" value="ECO:0007669"/>
    <property type="project" value="TreeGrafter"/>
</dbReference>